<evidence type="ECO:0000313" key="2">
    <source>
        <dbReference type="EMBL" id="AJF98190.1"/>
    </source>
</evidence>
<dbReference type="Proteomes" id="UP000202511">
    <property type="component" value="Segment"/>
</dbReference>
<dbReference type="EMBL" id="KP136319">
    <property type="protein sequence ID" value="AJF98190.1"/>
    <property type="molecule type" value="Genomic_DNA"/>
</dbReference>
<feature type="compositionally biased region" description="Basic and acidic residues" evidence="1">
    <location>
        <begin position="126"/>
        <end position="137"/>
    </location>
</feature>
<feature type="compositionally biased region" description="Low complexity" evidence="1">
    <location>
        <begin position="374"/>
        <end position="437"/>
    </location>
</feature>
<evidence type="ECO:0000313" key="3">
    <source>
        <dbReference type="Proteomes" id="UP000202511"/>
    </source>
</evidence>
<feature type="compositionally biased region" description="Polar residues" evidence="1">
    <location>
        <begin position="583"/>
        <end position="593"/>
    </location>
</feature>
<feature type="compositionally biased region" description="Acidic residues" evidence="1">
    <location>
        <begin position="764"/>
        <end position="784"/>
    </location>
</feature>
<feature type="compositionally biased region" description="Basic and acidic residues" evidence="1">
    <location>
        <begin position="555"/>
        <end position="566"/>
    </location>
</feature>
<sequence>MAKGTNGEKKGCEWRRPGKYGGTCGSRLWPKKAAGPKNGGPLFFLSLSPLSLSQINVFGAPGRVGCADKKARAPSWKGSICRGLLCQRGRKGRGENKKEKSKATSARLGLRARARPKSSLVFDPTAQREGKRVETWRRQQQQQRAELTMPLLPSDAASRPDPDGRIAGRAGAEGGGSNVSGGSADGGSSYYQMFMRAIHAGGLHGGIFRDEAPLTLLRCMERAAHECLAHVDDALVRKGFVGHVYEEALGRALDTFGAWTGAMLDEETQRIVDAHPQVDTVLFRSVCAAYVREVHADILRTGQRASIRLPVFGDFVREFFRHLASDPYVRSAAYFDRTRLAERKLVHADAVRASLEQCMRNKVTFVAAPPPTPTATSSTASTYATSPVSTSSTTSSSSSTSSSSTSTASSASSTPSTGSASAQTPSTSTPTPRAAPSVQAPSGSLAVRGSDTNGTLGLHGALPARGMASAGDSPIVGKGDSMIRPRERPPATPPLGAHRPAPVRAPLLTAPPRTGPTFAPGDFGPIANGRLEHEDNGTTGRQRPQIAHAFAGPQDTHRSDRPRLADGGRPTIAPAAYGAAVGQDSTIDVTSATDGDHRDDDSDGSFGDHGNTGDRNPDFRQGLPAAQLARGAMAHRRDTTGAPHIGALQAPVPDSGWGAPGHRMPTTGAPPAPLAPPQRRGAHARPSIRLVDELAAPRFAPQNYGGGGSGAPSSRHGYAFQQRQQRQQHAGAYGAMDRNGDKDRHLQDEDDYGDHHDHHNHHDDDDDDDDDDVNDDDEQDDGAMQDDSRDGIYANDGQWSG</sequence>
<accession>A0A0B5J8G6</accession>
<dbReference type="GeneID" id="23463107"/>
<evidence type="ECO:0000256" key="1">
    <source>
        <dbReference type="SAM" id="MobiDB-lite"/>
    </source>
</evidence>
<feature type="region of interest" description="Disordered" evidence="1">
    <location>
        <begin position="642"/>
        <end position="684"/>
    </location>
</feature>
<feature type="region of interest" description="Disordered" evidence="1">
    <location>
        <begin position="549"/>
        <end position="621"/>
    </location>
</feature>
<proteinExistence type="predicted"/>
<reference evidence="2 3" key="1">
    <citation type="journal article" date="2015" name="Parasitol. Res.">
        <title>Viruses in close associations with free-living amoebae.</title>
        <authorList>
            <person name="Scheid P."/>
        </authorList>
    </citation>
    <scope>NUCLEOTIDE SEQUENCE [LARGE SCALE GENOMIC DNA]</scope>
    <source>
        <strain evidence="2">KlaHel</strain>
    </source>
</reference>
<name>A0A0B5J8G6_9VIRU</name>
<feature type="region of interest" description="Disordered" evidence="1">
    <location>
        <begin position="699"/>
        <end position="801"/>
    </location>
</feature>
<feature type="compositionally biased region" description="Gly residues" evidence="1">
    <location>
        <begin position="171"/>
        <end position="181"/>
    </location>
</feature>
<dbReference type="RefSeq" id="YP_009120425.1">
    <property type="nucleotide sequence ID" value="NC_026440.1"/>
</dbReference>
<protein>
    <submittedName>
        <fullName evidence="2">Uncharacterized protein</fullName>
    </submittedName>
</protein>
<feature type="region of interest" description="Disordered" evidence="1">
    <location>
        <begin position="124"/>
        <end position="181"/>
    </location>
</feature>
<dbReference type="KEGG" id="vg:23463107"/>
<feature type="compositionally biased region" description="Basic and acidic residues" evidence="1">
    <location>
        <begin position="738"/>
        <end position="763"/>
    </location>
</feature>
<feature type="region of interest" description="Disordered" evidence="1">
    <location>
        <begin position="366"/>
        <end position="502"/>
    </location>
</feature>
<organism evidence="2 3">
    <name type="scientific">Pandoravirus inopinatum</name>
    <dbReference type="NCBI Taxonomy" id="1605721"/>
    <lineage>
        <taxon>Viruses</taxon>
        <taxon>Pandoravirus</taxon>
    </lineage>
</organism>